<proteinExistence type="predicted"/>
<feature type="transmembrane region" description="Helical" evidence="1">
    <location>
        <begin position="7"/>
        <end position="27"/>
    </location>
</feature>
<dbReference type="OrthoDB" id="9786064at2"/>
<accession>A0A4R2NSV2</accession>
<feature type="transmembrane region" description="Helical" evidence="1">
    <location>
        <begin position="80"/>
        <end position="97"/>
    </location>
</feature>
<evidence type="ECO:0000256" key="1">
    <source>
        <dbReference type="SAM" id="Phobius"/>
    </source>
</evidence>
<evidence type="ECO:0000313" key="3">
    <source>
        <dbReference type="EMBL" id="TCP25059.1"/>
    </source>
</evidence>
<dbReference type="EMBL" id="SLXM01000004">
    <property type="protein sequence ID" value="TCP25059.1"/>
    <property type="molecule type" value="Genomic_DNA"/>
</dbReference>
<reference evidence="3 4" key="1">
    <citation type="submission" date="2019-03" db="EMBL/GenBank/DDBJ databases">
        <title>Genomic Encyclopedia of Type Strains, Phase IV (KMG-IV): sequencing the most valuable type-strain genomes for metagenomic binning, comparative biology and taxonomic classification.</title>
        <authorList>
            <person name="Goeker M."/>
        </authorList>
    </citation>
    <scope>NUCLEOTIDE SEQUENCE [LARGE SCALE GENOMIC DNA]</scope>
    <source>
        <strain evidence="3 4">DSM 14836</strain>
    </source>
</reference>
<feature type="transmembrane region" description="Helical" evidence="1">
    <location>
        <begin position="180"/>
        <end position="198"/>
    </location>
</feature>
<evidence type="ECO:0000313" key="4">
    <source>
        <dbReference type="Proteomes" id="UP000294564"/>
    </source>
</evidence>
<protein>
    <recommendedName>
        <fullName evidence="2">Phosphatidic acid phosphatase type 2/haloperoxidase domain-containing protein</fullName>
    </recommendedName>
</protein>
<keyword evidence="1" id="KW-1133">Transmembrane helix</keyword>
<feature type="domain" description="Phosphatidic acid phosphatase type 2/haloperoxidase" evidence="2">
    <location>
        <begin position="128"/>
        <end position="198"/>
    </location>
</feature>
<evidence type="ECO:0000259" key="2">
    <source>
        <dbReference type="Pfam" id="PF01569"/>
    </source>
</evidence>
<dbReference type="InterPro" id="IPR000326">
    <property type="entry name" value="PAP2/HPO"/>
</dbReference>
<name>A0A4R2NSV2_9FLAO</name>
<feature type="transmembrane region" description="Helical" evidence="1">
    <location>
        <begin position="103"/>
        <end position="122"/>
    </location>
</feature>
<organism evidence="3 4">
    <name type="scientific">Tenacibaculum skagerrakense</name>
    <dbReference type="NCBI Taxonomy" id="186571"/>
    <lineage>
        <taxon>Bacteria</taxon>
        <taxon>Pseudomonadati</taxon>
        <taxon>Bacteroidota</taxon>
        <taxon>Flavobacteriia</taxon>
        <taxon>Flavobacteriales</taxon>
        <taxon>Flavobacteriaceae</taxon>
        <taxon>Tenacibaculum</taxon>
    </lineage>
</organism>
<dbReference type="RefSeq" id="WP_132794446.1">
    <property type="nucleotide sequence ID" value="NZ_SLXM01000004.1"/>
</dbReference>
<keyword evidence="1" id="KW-0472">Membrane</keyword>
<dbReference type="Gene3D" id="1.20.144.10">
    <property type="entry name" value="Phosphatidic acid phosphatase type 2/haloperoxidase"/>
    <property type="match status" value="1"/>
</dbReference>
<sequence length="199" mass="22798">MRWHKFLSTILHPIVMPTIGLLLYFYLCPFEVDFREQLYFLSIVFIATYIIPIFILIVLKLTNKISSVNLPSIKERKAPLFIMMCIFLILARYFSAFRNAQDLSYLFYGTLLGLIAIYLIFVTGIKTSIHLLSMGSAVGYFIVFQLIYNVSVLPLIIILILLSGLLGASRLYLKAHTPKEVYLGFILGVSCQIIAYYML</sequence>
<dbReference type="Proteomes" id="UP000294564">
    <property type="component" value="Unassembled WGS sequence"/>
</dbReference>
<keyword evidence="1" id="KW-0812">Transmembrane</keyword>
<feature type="transmembrane region" description="Helical" evidence="1">
    <location>
        <begin position="39"/>
        <end position="59"/>
    </location>
</feature>
<comment type="caution">
    <text evidence="3">The sequence shown here is derived from an EMBL/GenBank/DDBJ whole genome shotgun (WGS) entry which is preliminary data.</text>
</comment>
<keyword evidence="4" id="KW-1185">Reference proteome</keyword>
<dbReference type="Pfam" id="PF01569">
    <property type="entry name" value="PAP2"/>
    <property type="match status" value="1"/>
</dbReference>
<dbReference type="AlphaFoldDB" id="A0A4R2NSV2"/>
<gene>
    <name evidence="3" type="ORF">EV195_10490</name>
</gene>